<dbReference type="Pfam" id="PF01177">
    <property type="entry name" value="Asp_Glu_race"/>
    <property type="match status" value="1"/>
</dbReference>
<dbReference type="PANTHER" id="PTHR28047:SF5">
    <property type="entry name" value="PROTEIN DCG1"/>
    <property type="match status" value="1"/>
</dbReference>
<comment type="caution">
    <text evidence="2">The sequence shown here is derived from an EMBL/GenBank/DDBJ whole genome shotgun (WGS) entry which is preliminary data.</text>
</comment>
<name>X0W3A2_9ZZZZ</name>
<sequence length="239" mass="25306">MKIAYLMESASTGRLSGELARREGVLREIASPGTEIDIFGLEPDPEKSHLGTVESSYDAALSTIGDLKCAMAAEEAGYQAVIIPCGGDPGIAPLREVLTIPVVPPGSAAKHICSLLGPRFSIITVGKGPVKLPEIHERDGLMKLVSIHQTGLTVPEVRAKPREAYEAMVREGKKAVDEYGAASVTYGCMSMGFLMVDEKLSEEIGVPAVNPVKAAVKTAETLIDLGLTHSKRAYPVPPS</sequence>
<dbReference type="AlphaFoldDB" id="X0W3A2"/>
<evidence type="ECO:0008006" key="3">
    <source>
        <dbReference type="Google" id="ProtNLM"/>
    </source>
</evidence>
<accession>X0W3A2</accession>
<reference evidence="2" key="1">
    <citation type="journal article" date="2014" name="Front. Microbiol.">
        <title>High frequency of phylogenetically diverse reductive dehalogenase-homologous genes in deep subseafloor sedimentary metagenomes.</title>
        <authorList>
            <person name="Kawai M."/>
            <person name="Futagami T."/>
            <person name="Toyoda A."/>
            <person name="Takaki Y."/>
            <person name="Nishi S."/>
            <person name="Hori S."/>
            <person name="Arai W."/>
            <person name="Tsubouchi T."/>
            <person name="Morono Y."/>
            <person name="Uchiyama I."/>
            <person name="Ito T."/>
            <person name="Fujiyama A."/>
            <person name="Inagaki F."/>
            <person name="Takami H."/>
        </authorList>
    </citation>
    <scope>NUCLEOTIDE SEQUENCE</scope>
    <source>
        <strain evidence="2">Expedition CK06-06</strain>
    </source>
</reference>
<gene>
    <name evidence="2" type="ORF">S01H1_32947</name>
</gene>
<dbReference type="Gene3D" id="3.40.50.12500">
    <property type="match status" value="1"/>
</dbReference>
<dbReference type="GO" id="GO:0047661">
    <property type="term" value="F:amino-acid racemase activity"/>
    <property type="evidence" value="ECO:0007669"/>
    <property type="project" value="InterPro"/>
</dbReference>
<dbReference type="PANTHER" id="PTHR28047">
    <property type="entry name" value="PROTEIN DCG1"/>
    <property type="match status" value="1"/>
</dbReference>
<dbReference type="InterPro" id="IPR053714">
    <property type="entry name" value="Iso_Racemase_Enz_sf"/>
</dbReference>
<organism evidence="2">
    <name type="scientific">marine sediment metagenome</name>
    <dbReference type="NCBI Taxonomy" id="412755"/>
    <lineage>
        <taxon>unclassified sequences</taxon>
        <taxon>metagenomes</taxon>
        <taxon>ecological metagenomes</taxon>
    </lineage>
</organism>
<dbReference type="InterPro" id="IPR015942">
    <property type="entry name" value="Asp/Glu/hydantoin_racemase"/>
</dbReference>
<dbReference type="InterPro" id="IPR052186">
    <property type="entry name" value="Hydantoin_racemase-like"/>
</dbReference>
<protein>
    <recommendedName>
        <fullName evidence="3">Hydantoin racemase</fullName>
    </recommendedName>
</protein>
<evidence type="ECO:0000313" key="2">
    <source>
        <dbReference type="EMBL" id="GAG07211.1"/>
    </source>
</evidence>
<comment type="similarity">
    <text evidence="1">Belongs to the HyuE racemase family.</text>
</comment>
<dbReference type="EMBL" id="BARS01020433">
    <property type="protein sequence ID" value="GAG07211.1"/>
    <property type="molecule type" value="Genomic_DNA"/>
</dbReference>
<feature type="non-terminal residue" evidence="2">
    <location>
        <position position="239"/>
    </location>
</feature>
<evidence type="ECO:0000256" key="1">
    <source>
        <dbReference type="ARBA" id="ARBA00038414"/>
    </source>
</evidence>
<proteinExistence type="inferred from homology"/>